<feature type="compositionally biased region" description="Gly residues" evidence="1">
    <location>
        <begin position="166"/>
        <end position="175"/>
    </location>
</feature>
<protein>
    <submittedName>
        <fullName evidence="2">Uncharacterized protein</fullName>
    </submittedName>
</protein>
<dbReference type="AlphaFoldDB" id="A0A811NC29"/>
<comment type="caution">
    <text evidence="2">The sequence shown here is derived from an EMBL/GenBank/DDBJ whole genome shotgun (WGS) entry which is preliminary data.</text>
</comment>
<dbReference type="EMBL" id="CAJGYO010000003">
    <property type="protein sequence ID" value="CAD6219690.1"/>
    <property type="molecule type" value="Genomic_DNA"/>
</dbReference>
<proteinExistence type="predicted"/>
<feature type="compositionally biased region" description="Basic and acidic residues" evidence="1">
    <location>
        <begin position="153"/>
        <end position="165"/>
    </location>
</feature>
<name>A0A811NC29_9POAL</name>
<organism evidence="2 3">
    <name type="scientific">Miscanthus lutarioriparius</name>
    <dbReference type="NCBI Taxonomy" id="422564"/>
    <lineage>
        <taxon>Eukaryota</taxon>
        <taxon>Viridiplantae</taxon>
        <taxon>Streptophyta</taxon>
        <taxon>Embryophyta</taxon>
        <taxon>Tracheophyta</taxon>
        <taxon>Spermatophyta</taxon>
        <taxon>Magnoliopsida</taxon>
        <taxon>Liliopsida</taxon>
        <taxon>Poales</taxon>
        <taxon>Poaceae</taxon>
        <taxon>PACMAD clade</taxon>
        <taxon>Panicoideae</taxon>
        <taxon>Andropogonodae</taxon>
        <taxon>Andropogoneae</taxon>
        <taxon>Saccharinae</taxon>
        <taxon>Miscanthus</taxon>
    </lineage>
</organism>
<feature type="region of interest" description="Disordered" evidence="1">
    <location>
        <begin position="153"/>
        <end position="175"/>
    </location>
</feature>
<gene>
    <name evidence="2" type="ORF">NCGR_LOCUS13317</name>
</gene>
<evidence type="ECO:0000313" key="3">
    <source>
        <dbReference type="Proteomes" id="UP000604825"/>
    </source>
</evidence>
<sequence>METKASYYNHKFNLAKFISKDNSFKNKCSPESQYLICNCLRSWKRILHNTLKVLQVCRESHVDVRFSANLKNLPPVQMQIHVRFSANPLGSEELPDPLLRDGLRGGVPDGGLELVHCGDDLIEGERGGPSLVDRAARVAVGAREERPRRGVEIGRGDCEEGRDGDVGGGDWGGGDGGEAMSWSVSRGCGCKVGSARRWQLRHRGLRPPRCFRICGYPAFGGGAVGWNWAVQL</sequence>
<accession>A0A811NC29</accession>
<evidence type="ECO:0000313" key="2">
    <source>
        <dbReference type="EMBL" id="CAD6219690.1"/>
    </source>
</evidence>
<reference evidence="2" key="1">
    <citation type="submission" date="2020-10" db="EMBL/GenBank/DDBJ databases">
        <authorList>
            <person name="Han B."/>
            <person name="Lu T."/>
            <person name="Zhao Q."/>
            <person name="Huang X."/>
            <person name="Zhao Y."/>
        </authorList>
    </citation>
    <scope>NUCLEOTIDE SEQUENCE</scope>
</reference>
<evidence type="ECO:0000256" key="1">
    <source>
        <dbReference type="SAM" id="MobiDB-lite"/>
    </source>
</evidence>
<keyword evidence="3" id="KW-1185">Reference proteome</keyword>
<dbReference type="Proteomes" id="UP000604825">
    <property type="component" value="Unassembled WGS sequence"/>
</dbReference>